<evidence type="ECO:0000313" key="1">
    <source>
        <dbReference type="EMBL" id="PIA64143.1"/>
    </source>
</evidence>
<dbReference type="InParanoid" id="A0A2G5F833"/>
<proteinExistence type="predicted"/>
<dbReference type="Proteomes" id="UP000230069">
    <property type="component" value="Unassembled WGS sequence"/>
</dbReference>
<keyword evidence="2" id="KW-1185">Reference proteome</keyword>
<gene>
    <name evidence="1" type="ORF">AQUCO_00201437v1</name>
</gene>
<dbReference type="EMBL" id="KZ305019">
    <property type="protein sequence ID" value="PIA64143.1"/>
    <property type="molecule type" value="Genomic_DNA"/>
</dbReference>
<name>A0A2G5F833_AQUCA</name>
<evidence type="ECO:0000313" key="2">
    <source>
        <dbReference type="Proteomes" id="UP000230069"/>
    </source>
</evidence>
<organism evidence="1 2">
    <name type="scientific">Aquilegia coerulea</name>
    <name type="common">Rocky mountain columbine</name>
    <dbReference type="NCBI Taxonomy" id="218851"/>
    <lineage>
        <taxon>Eukaryota</taxon>
        <taxon>Viridiplantae</taxon>
        <taxon>Streptophyta</taxon>
        <taxon>Embryophyta</taxon>
        <taxon>Tracheophyta</taxon>
        <taxon>Spermatophyta</taxon>
        <taxon>Magnoliopsida</taxon>
        <taxon>Ranunculales</taxon>
        <taxon>Ranunculaceae</taxon>
        <taxon>Thalictroideae</taxon>
        <taxon>Aquilegia</taxon>
    </lineage>
</organism>
<dbReference type="OrthoDB" id="415825at2759"/>
<protein>
    <submittedName>
        <fullName evidence="1">Uncharacterized protein</fullName>
    </submittedName>
</protein>
<reference evidence="1 2" key="1">
    <citation type="submission" date="2017-09" db="EMBL/GenBank/DDBJ databases">
        <title>WGS assembly of Aquilegia coerulea Goldsmith.</title>
        <authorList>
            <person name="Hodges S."/>
            <person name="Kramer E."/>
            <person name="Nordborg M."/>
            <person name="Tomkins J."/>
            <person name="Borevitz J."/>
            <person name="Derieg N."/>
            <person name="Yan J."/>
            <person name="Mihaltcheva S."/>
            <person name="Hayes R.D."/>
            <person name="Rokhsar D."/>
        </authorList>
    </citation>
    <scope>NUCLEOTIDE SEQUENCE [LARGE SCALE GENOMIC DNA]</scope>
    <source>
        <strain evidence="2">cv. Goldsmith</strain>
    </source>
</reference>
<accession>A0A2G5F833</accession>
<dbReference type="AlphaFoldDB" id="A0A2G5F833"/>
<sequence>MGKRLGLHRHRFCSLYSTERNAWVFIPIWNKKKIVKKISGDLDPSRIRQTTRFSFLSSYLSFSLIGN</sequence>